<dbReference type="Pfam" id="PF04434">
    <property type="entry name" value="SWIM"/>
    <property type="match status" value="1"/>
</dbReference>
<organism evidence="4 7">
    <name type="scientific">Didymodactylos carnosus</name>
    <dbReference type="NCBI Taxonomy" id="1234261"/>
    <lineage>
        <taxon>Eukaryota</taxon>
        <taxon>Metazoa</taxon>
        <taxon>Spiralia</taxon>
        <taxon>Gnathifera</taxon>
        <taxon>Rotifera</taxon>
        <taxon>Eurotatoria</taxon>
        <taxon>Bdelloidea</taxon>
        <taxon>Philodinida</taxon>
        <taxon>Philodinidae</taxon>
        <taxon>Didymodactylos</taxon>
    </lineage>
</organism>
<sequence length="74" mass="8669">MCEKNWLHSAGLLDFSHFLRTIFCTCQKYGLKKFACVHAVCMMMLWGTRQMPQEIGKRQGKDRPKKVKYALSKD</sequence>
<evidence type="ECO:0000259" key="3">
    <source>
        <dbReference type="PROSITE" id="PS50966"/>
    </source>
</evidence>
<feature type="domain" description="SWIM-type" evidence="3">
    <location>
        <begin position="15"/>
        <end position="47"/>
    </location>
</feature>
<keyword evidence="1" id="KW-0863">Zinc-finger</keyword>
<dbReference type="EMBL" id="CAJOBA010041306">
    <property type="protein sequence ID" value="CAF4111504.1"/>
    <property type="molecule type" value="Genomic_DNA"/>
</dbReference>
<dbReference type="Proteomes" id="UP000682733">
    <property type="component" value="Unassembled WGS sequence"/>
</dbReference>
<proteinExistence type="predicted"/>
<name>A0A8S2ETD7_9BILA</name>
<keyword evidence="1" id="KW-0479">Metal-binding</keyword>
<dbReference type="Proteomes" id="UP000677228">
    <property type="component" value="Unassembled WGS sequence"/>
</dbReference>
<evidence type="ECO:0000313" key="6">
    <source>
        <dbReference type="EMBL" id="CAF4549027.1"/>
    </source>
</evidence>
<dbReference type="Proteomes" id="UP000681722">
    <property type="component" value="Unassembled WGS sequence"/>
</dbReference>
<accession>A0A8S2ETD7</accession>
<protein>
    <recommendedName>
        <fullName evidence="3">SWIM-type domain-containing protein</fullName>
    </recommendedName>
</protein>
<gene>
    <name evidence="4" type="ORF">OVA965_LOCUS28701</name>
    <name evidence="6" type="ORF">SRO942_LOCUS46906</name>
    <name evidence="5" type="ORF">TMI583_LOCUS29459</name>
</gene>
<dbReference type="EMBL" id="CAJOBC010115347">
    <property type="protein sequence ID" value="CAF4549027.1"/>
    <property type="molecule type" value="Genomic_DNA"/>
</dbReference>
<evidence type="ECO:0000256" key="1">
    <source>
        <dbReference type="PROSITE-ProRule" id="PRU00325"/>
    </source>
</evidence>
<feature type="region of interest" description="Disordered" evidence="2">
    <location>
        <begin position="55"/>
        <end position="74"/>
    </location>
</feature>
<comment type="caution">
    <text evidence="4">The sequence shown here is derived from an EMBL/GenBank/DDBJ whole genome shotgun (WGS) entry which is preliminary data.</text>
</comment>
<evidence type="ECO:0000313" key="7">
    <source>
        <dbReference type="Proteomes" id="UP000677228"/>
    </source>
</evidence>
<evidence type="ECO:0000313" key="5">
    <source>
        <dbReference type="EMBL" id="CAF4111504.1"/>
    </source>
</evidence>
<dbReference type="PROSITE" id="PS50966">
    <property type="entry name" value="ZF_SWIM"/>
    <property type="match status" value="1"/>
</dbReference>
<dbReference type="EMBL" id="CAJNOK010019723">
    <property type="protein sequence ID" value="CAF1304668.1"/>
    <property type="molecule type" value="Genomic_DNA"/>
</dbReference>
<dbReference type="GO" id="GO:0008270">
    <property type="term" value="F:zinc ion binding"/>
    <property type="evidence" value="ECO:0007669"/>
    <property type="project" value="UniProtKB-KW"/>
</dbReference>
<dbReference type="AlphaFoldDB" id="A0A8S2ETD7"/>
<evidence type="ECO:0000313" key="4">
    <source>
        <dbReference type="EMBL" id="CAF1304668.1"/>
    </source>
</evidence>
<dbReference type="InterPro" id="IPR007527">
    <property type="entry name" value="Znf_SWIM"/>
</dbReference>
<evidence type="ECO:0000256" key="2">
    <source>
        <dbReference type="SAM" id="MobiDB-lite"/>
    </source>
</evidence>
<reference evidence="4" key="1">
    <citation type="submission" date="2021-02" db="EMBL/GenBank/DDBJ databases">
        <authorList>
            <person name="Nowell W R."/>
        </authorList>
    </citation>
    <scope>NUCLEOTIDE SEQUENCE</scope>
</reference>
<keyword evidence="1" id="KW-0862">Zinc</keyword>